<dbReference type="Proteomes" id="UP000095283">
    <property type="component" value="Unplaced"/>
</dbReference>
<proteinExistence type="predicted"/>
<dbReference type="WBParaSite" id="Hba_17435">
    <property type="protein sequence ID" value="Hba_17435"/>
    <property type="gene ID" value="Hba_17435"/>
</dbReference>
<accession>A0A1I7XIT7</accession>
<protein>
    <submittedName>
        <fullName evidence="2">Uncharacterized protein</fullName>
    </submittedName>
</protein>
<evidence type="ECO:0000313" key="1">
    <source>
        <dbReference type="Proteomes" id="UP000095283"/>
    </source>
</evidence>
<evidence type="ECO:0000313" key="2">
    <source>
        <dbReference type="WBParaSite" id="Hba_17435"/>
    </source>
</evidence>
<keyword evidence="1" id="KW-1185">Reference proteome</keyword>
<dbReference type="AlphaFoldDB" id="A0A1I7XIT7"/>
<name>A0A1I7XIT7_HETBA</name>
<organism evidence="1 2">
    <name type="scientific">Heterorhabditis bacteriophora</name>
    <name type="common">Entomopathogenic nematode worm</name>
    <dbReference type="NCBI Taxonomy" id="37862"/>
    <lineage>
        <taxon>Eukaryota</taxon>
        <taxon>Metazoa</taxon>
        <taxon>Ecdysozoa</taxon>
        <taxon>Nematoda</taxon>
        <taxon>Chromadorea</taxon>
        <taxon>Rhabditida</taxon>
        <taxon>Rhabditina</taxon>
        <taxon>Rhabditomorpha</taxon>
        <taxon>Strongyloidea</taxon>
        <taxon>Heterorhabditidae</taxon>
        <taxon>Heterorhabditis</taxon>
    </lineage>
</organism>
<reference evidence="2" key="1">
    <citation type="submission" date="2016-11" db="UniProtKB">
        <authorList>
            <consortium name="WormBaseParasite"/>
        </authorList>
    </citation>
    <scope>IDENTIFICATION</scope>
</reference>
<sequence>MFKNILPIVRTLNIILEIRL</sequence>